<dbReference type="UniPathway" id="UPA00988"/>
<feature type="binding site" evidence="14">
    <location>
        <position position="955"/>
    </location>
    <ligand>
        <name>Zn(2+)</name>
        <dbReference type="ChEBI" id="CHEBI:29105"/>
    </ligand>
</feature>
<dbReference type="Gene3D" id="3.40.50.720">
    <property type="entry name" value="NAD(P)-binding Rossmann-like Domain"/>
    <property type="match status" value="1"/>
</dbReference>
<comment type="cofactor">
    <cofactor evidence="14">
        <name>Zn(2+)</name>
        <dbReference type="ChEBI" id="CHEBI:29105"/>
    </cofactor>
    <text evidence="14">Binds 1 zinc ion per subunit.</text>
</comment>
<dbReference type="GO" id="GO:0061604">
    <property type="term" value="F:molybdopterin-synthase sulfurtransferase activity"/>
    <property type="evidence" value="ECO:0007669"/>
    <property type="project" value="UniProtKB-EC"/>
</dbReference>
<comment type="function">
    <text evidence="13">Plays a central role in 2-thiolation of mcm(5)S(2)U at tRNA wobble positions of cytosolic tRNA(Lys), tRNA(Glu) and tRNA(Gln). Also essential during biosynthesis of the molybdenum cofactor. Acts by mediating the C-terminal thiocarboxylation of sulfur carriers urm1 and mocs2a. Its N-terminus first activates urm1 and mocs2a as acyl-adenylates (-COAMP), then the persulfide sulfur on the catalytic cysteine is transferred to urm1 and mocs2a to form thiocarboxylation (-COSH) of their C-terminus. The reaction probably involves hydrogen sulfide that is generated from the persulfide intermediate and that acts as a nucleophile towards urm1 and mocs2a. Subsequently, a transient disulfide bond is formed. Does not use thiosulfate as sulfur donor; nfs1 probably acting as a sulfur donor for thiocarboxylation reactions.</text>
</comment>
<dbReference type="InterPro" id="IPR028885">
    <property type="entry name" value="MOCS3/Uba4"/>
</dbReference>
<dbReference type="InterPro" id="IPR035985">
    <property type="entry name" value="Ubiquitin-activating_enz"/>
</dbReference>
<keyword evidence="16" id="KW-0732">Signal</keyword>
<feature type="chain" id="PRO_5020758260" description="Adenylyltransferase and sulfurtransferase uba4" evidence="16">
    <location>
        <begin position="22"/>
        <end position="1106"/>
    </location>
</feature>
<keyword evidence="5" id="KW-0548">Nucleotidyltransferase</keyword>
<accession>A0A4U0VDI4</accession>
<feature type="domain" description="Rhodanese" evidence="17">
    <location>
        <begin position="1010"/>
        <end position="1104"/>
    </location>
</feature>
<dbReference type="GO" id="GO:0005524">
    <property type="term" value="F:ATP binding"/>
    <property type="evidence" value="ECO:0007669"/>
    <property type="project" value="UniProtKB-KW"/>
</dbReference>
<evidence type="ECO:0000256" key="15">
    <source>
        <dbReference type="SAM" id="Phobius"/>
    </source>
</evidence>
<dbReference type="Pfam" id="PF00899">
    <property type="entry name" value="ThiF"/>
    <property type="match status" value="1"/>
</dbReference>
<gene>
    <name evidence="14" type="primary">uba4</name>
    <name evidence="14" type="synonym">cnxF</name>
    <name evidence="18" type="ORF">B0A54_02565</name>
</gene>
<organism evidence="18 19">
    <name type="scientific">Friedmanniomyces endolithicus</name>
    <dbReference type="NCBI Taxonomy" id="329885"/>
    <lineage>
        <taxon>Eukaryota</taxon>
        <taxon>Fungi</taxon>
        <taxon>Dikarya</taxon>
        <taxon>Ascomycota</taxon>
        <taxon>Pezizomycotina</taxon>
        <taxon>Dothideomycetes</taxon>
        <taxon>Dothideomycetidae</taxon>
        <taxon>Mycosphaerellales</taxon>
        <taxon>Teratosphaeriaceae</taxon>
        <taxon>Friedmanniomyces</taxon>
    </lineage>
</organism>
<keyword evidence="11 14" id="KW-0501">Molybdenum cofactor biosynthesis</keyword>
<dbReference type="STRING" id="329885.A0A4U0VDI4"/>
<comment type="function">
    <text evidence="14">Plays a central role in 2-thiolation of mcm(5)S(2)U at tRNA wobble positions of cytosolic tRNA(Lys), tRNA(Glu) and tRNA(Gln). Also essential during biosynthesis of the molybdenum cofactor. Acts by mediating the C-terminal thiocarboxylation of sulfur carriers urm1 and MOCS2A. Its N-terminus first activates urm1 and MOCS2A as acyl-adenylates (-COAMP), then the persulfide sulfur on the catalytic cysteine is transferred to urm1 and MOCS2A to form thiocarboxylation (-COSH) of their C-terminus. The reaction probably involves hydrogen sulfide that is generated from the persulfide intermediate and that acts as nucleophile towards urm1 and MOCS2A. Subsequently, a transient disulfide bond is formed. Does not use thiosulfate as sulfur donor; nfs1 probably acting as a sulfur donor for thiocarboxylation reactions.</text>
</comment>
<feature type="binding site" evidence="14">
    <location>
        <position position="862"/>
    </location>
    <ligand>
        <name>Zn(2+)</name>
        <dbReference type="ChEBI" id="CHEBI:29105"/>
    </ligand>
</feature>
<feature type="binding site" evidence="14">
    <location>
        <position position="859"/>
    </location>
    <ligand>
        <name>Zn(2+)</name>
        <dbReference type="ChEBI" id="CHEBI:29105"/>
    </ligand>
</feature>
<dbReference type="InterPro" id="IPR036873">
    <property type="entry name" value="Rhodanese-like_dom_sf"/>
</dbReference>
<dbReference type="GO" id="GO:0061605">
    <property type="term" value="F:molybdopterin-synthase adenylyltransferase activity"/>
    <property type="evidence" value="ECO:0007669"/>
    <property type="project" value="UniProtKB-EC"/>
</dbReference>
<feature type="binding site" evidence="14">
    <location>
        <begin position="749"/>
        <end position="753"/>
    </location>
    <ligand>
        <name>ATP</name>
        <dbReference type="ChEBI" id="CHEBI:30616"/>
    </ligand>
</feature>
<dbReference type="PANTHER" id="PTHR35340">
    <property type="entry name" value="PQQ ENZYME REPEAT PROTEIN-RELATED"/>
    <property type="match status" value="1"/>
</dbReference>
<dbReference type="GO" id="GO:0006777">
    <property type="term" value="P:Mo-molybdopterin cofactor biosynthetic process"/>
    <property type="evidence" value="ECO:0007669"/>
    <property type="project" value="UniProtKB-UniRule"/>
</dbReference>
<feature type="transmembrane region" description="Helical" evidence="15">
    <location>
        <begin position="566"/>
        <end position="586"/>
    </location>
</feature>
<evidence type="ECO:0000256" key="8">
    <source>
        <dbReference type="ARBA" id="ARBA00022786"/>
    </source>
</evidence>
<evidence type="ECO:0000256" key="6">
    <source>
        <dbReference type="ARBA" id="ARBA00022723"/>
    </source>
</evidence>
<dbReference type="GO" id="GO:0046872">
    <property type="term" value="F:metal ion binding"/>
    <property type="evidence" value="ECO:0007669"/>
    <property type="project" value="UniProtKB-KW"/>
</dbReference>
<dbReference type="InterPro" id="IPR039535">
    <property type="entry name" value="ASST-like"/>
</dbReference>
<dbReference type="OrthoDB" id="5427350at2759"/>
<protein>
    <recommendedName>
        <fullName evidence="14">Adenylyltransferase and sulfurtransferase uba4</fullName>
    </recommendedName>
    <alternativeName>
        <fullName evidence="14">Common component for nitrate reductase and xanthine dehydrogenase protein F</fullName>
    </alternativeName>
    <alternativeName>
        <fullName evidence="14">Ubiquitin-like protein activator 4</fullName>
    </alternativeName>
    <domain>
        <recommendedName>
            <fullName evidence="14">Molybdopterin-synthase adenylyltransferase</fullName>
            <ecNumber evidence="14">2.7.7.80</ecNumber>
        </recommendedName>
        <alternativeName>
            <fullName evidence="14">Adenylyltransferase uba4</fullName>
        </alternativeName>
        <alternativeName>
            <fullName evidence="14">Sulfur carrier protein MOCS2A adenylyltransferase</fullName>
        </alternativeName>
    </domain>
    <domain>
        <recommendedName>
            <fullName evidence="14">Molybdopterin-synthase sulfurtransferase</fullName>
            <ecNumber evidence="14">2.8.1.11</ecNumber>
        </recommendedName>
        <alternativeName>
            <fullName evidence="14">Sulfurtransferase uba4</fullName>
        </alternativeName>
        <alternativeName>
            <fullName evidence="14">Sulfur carrier protein MOCS2A sulfurtransferase</fullName>
        </alternativeName>
    </domain>
</protein>
<feature type="active site" description="Cysteine persulfide intermediate; for sulfurtransferase activity" evidence="14">
    <location>
        <position position="1063"/>
    </location>
</feature>
<proteinExistence type="inferred from homology"/>
<keyword evidence="3 14" id="KW-0808">Transferase</keyword>
<evidence type="ECO:0000256" key="12">
    <source>
        <dbReference type="ARBA" id="ARBA00023268"/>
    </source>
</evidence>
<dbReference type="GO" id="GO:0002143">
    <property type="term" value="P:tRNA wobble position uridine thiolation"/>
    <property type="evidence" value="ECO:0007669"/>
    <property type="project" value="InterPro"/>
</dbReference>
<dbReference type="HAMAP" id="MF_03049">
    <property type="entry name" value="MOCS3_Uba4"/>
    <property type="match status" value="1"/>
</dbReference>
<evidence type="ECO:0000256" key="2">
    <source>
        <dbReference type="ARBA" id="ARBA00022490"/>
    </source>
</evidence>
<dbReference type="Pfam" id="PF00581">
    <property type="entry name" value="Rhodanese"/>
    <property type="match status" value="1"/>
</dbReference>
<dbReference type="Proteomes" id="UP000310066">
    <property type="component" value="Unassembled WGS sequence"/>
</dbReference>
<dbReference type="EMBL" id="NAJP01000006">
    <property type="protein sequence ID" value="TKA47087.1"/>
    <property type="molecule type" value="Genomic_DNA"/>
</dbReference>
<dbReference type="SUPFAM" id="SSF52821">
    <property type="entry name" value="Rhodanese/Cell cycle control phosphatase"/>
    <property type="match status" value="1"/>
</dbReference>
<evidence type="ECO:0000256" key="3">
    <source>
        <dbReference type="ARBA" id="ARBA00022679"/>
    </source>
</evidence>
<dbReference type="SMART" id="SM00450">
    <property type="entry name" value="RHOD"/>
    <property type="match status" value="1"/>
</dbReference>
<feature type="active site" description="Glycyl thioester intermediate; for adenylyltransferase activity" evidence="14">
    <location>
        <position position="876"/>
    </location>
</feature>
<dbReference type="PANTHER" id="PTHR35340:SF5">
    <property type="entry name" value="ASST-DOMAIN-CONTAINING PROTEIN"/>
    <property type="match status" value="1"/>
</dbReference>
<dbReference type="GO" id="GO:0005829">
    <property type="term" value="C:cytosol"/>
    <property type="evidence" value="ECO:0007669"/>
    <property type="project" value="UniProtKB-SubCell"/>
</dbReference>
<evidence type="ECO:0000313" key="19">
    <source>
        <dbReference type="Proteomes" id="UP000310066"/>
    </source>
</evidence>
<feature type="transmembrane region" description="Helical" evidence="15">
    <location>
        <begin position="714"/>
        <end position="741"/>
    </location>
</feature>
<dbReference type="EC" id="2.7.7.80" evidence="14"/>
<dbReference type="CDD" id="cd00757">
    <property type="entry name" value="ThiF_MoeB_HesA_family"/>
    <property type="match status" value="1"/>
</dbReference>
<evidence type="ECO:0000256" key="10">
    <source>
        <dbReference type="ARBA" id="ARBA00022840"/>
    </source>
</evidence>
<dbReference type="InterPro" id="IPR053143">
    <property type="entry name" value="Arylsulfate_ST"/>
</dbReference>
<evidence type="ECO:0000259" key="17">
    <source>
        <dbReference type="PROSITE" id="PS50206"/>
    </source>
</evidence>
<keyword evidence="4 14" id="KW-0819">tRNA processing</keyword>
<comment type="catalytic activity">
    <reaction evidence="14">
        <text>[molybdopterin-synthase sulfur-carrier protein]-C-terminal Gly-Gly-AMP + S-sulfanyl-L-cysteinyl-[cysteine desulfurase] + AH2 = [molybdopterin-synthase sulfur-carrier protein]-C-terminal-Gly-aminoethanethioate + L-cysteinyl-[cysteine desulfurase] + A + AMP + 2 H(+)</text>
        <dbReference type="Rhea" id="RHEA:48612"/>
        <dbReference type="Rhea" id="RHEA-COMP:12157"/>
        <dbReference type="Rhea" id="RHEA-COMP:12158"/>
        <dbReference type="Rhea" id="RHEA-COMP:12159"/>
        <dbReference type="Rhea" id="RHEA-COMP:19907"/>
        <dbReference type="ChEBI" id="CHEBI:13193"/>
        <dbReference type="ChEBI" id="CHEBI:15378"/>
        <dbReference type="ChEBI" id="CHEBI:17499"/>
        <dbReference type="ChEBI" id="CHEBI:29950"/>
        <dbReference type="ChEBI" id="CHEBI:61963"/>
        <dbReference type="ChEBI" id="CHEBI:90618"/>
        <dbReference type="ChEBI" id="CHEBI:232372"/>
        <dbReference type="ChEBI" id="CHEBI:456215"/>
        <dbReference type="EC" id="2.8.1.11"/>
    </reaction>
</comment>
<keyword evidence="15" id="KW-0812">Transmembrane</keyword>
<keyword evidence="6 14" id="KW-0479">Metal-binding</keyword>
<keyword evidence="2 14" id="KW-0963">Cytoplasm</keyword>
<dbReference type="Pfam" id="PF14269">
    <property type="entry name" value="Arylsulfotran_2"/>
    <property type="match status" value="2"/>
</dbReference>
<dbReference type="EC" id="2.8.1.11" evidence="14"/>
<evidence type="ECO:0000256" key="13">
    <source>
        <dbReference type="ARBA" id="ARBA00043893"/>
    </source>
</evidence>
<reference evidence="18 19" key="1">
    <citation type="submission" date="2017-03" db="EMBL/GenBank/DDBJ databases">
        <title>Genomes of endolithic fungi from Antarctica.</title>
        <authorList>
            <person name="Coleine C."/>
            <person name="Masonjones S."/>
            <person name="Stajich J.E."/>
        </authorList>
    </citation>
    <scope>NUCLEOTIDE SEQUENCE [LARGE SCALE GENOMIC DNA]</scope>
    <source>
        <strain evidence="18 19">CCFEE 5311</strain>
    </source>
</reference>
<keyword evidence="12 14" id="KW-0511">Multifunctional enzyme</keyword>
<evidence type="ECO:0000256" key="9">
    <source>
        <dbReference type="ARBA" id="ARBA00022833"/>
    </source>
</evidence>
<keyword evidence="15" id="KW-1133">Transmembrane helix</keyword>
<feature type="binding site" evidence="14">
    <location>
        <position position="742"/>
    </location>
    <ligand>
        <name>ATP</name>
        <dbReference type="ChEBI" id="CHEBI:30616"/>
    </ligand>
</feature>
<feature type="binding site" evidence="14">
    <location>
        <begin position="810"/>
        <end position="811"/>
    </location>
    <ligand>
        <name>ATP</name>
        <dbReference type="ChEBI" id="CHEBI:30616"/>
    </ligand>
</feature>
<evidence type="ECO:0000256" key="1">
    <source>
        <dbReference type="ARBA" id="ARBA00004514"/>
    </source>
</evidence>
<dbReference type="GO" id="GO:0008641">
    <property type="term" value="F:ubiquitin-like modifier activating enzyme activity"/>
    <property type="evidence" value="ECO:0007669"/>
    <property type="project" value="InterPro"/>
</dbReference>
<comment type="pathway">
    <text evidence="14">Cofactor biosynthesis; molybdopterin biosynthesis.</text>
</comment>
<dbReference type="UniPathway" id="UPA00344"/>
<evidence type="ECO:0000256" key="7">
    <source>
        <dbReference type="ARBA" id="ARBA00022741"/>
    </source>
</evidence>
<dbReference type="AlphaFoldDB" id="A0A4U0VDI4"/>
<comment type="subcellular location">
    <subcellularLocation>
        <location evidence="1">Cytoplasm</location>
        <location evidence="1">Cytosol</location>
    </subcellularLocation>
</comment>
<dbReference type="PROSITE" id="PS50206">
    <property type="entry name" value="RHODANESE_3"/>
    <property type="match status" value="1"/>
</dbReference>
<evidence type="ECO:0000256" key="16">
    <source>
        <dbReference type="SAM" id="SignalP"/>
    </source>
</evidence>
<evidence type="ECO:0000313" key="18">
    <source>
        <dbReference type="EMBL" id="TKA47087.1"/>
    </source>
</evidence>
<keyword evidence="10 14" id="KW-0067">ATP-binding</keyword>
<comment type="pathway">
    <text evidence="14">tRNA modification; 5-methoxycarbonylmethyl-2-thiouridine-tRNA biosynthesis.</text>
</comment>
<dbReference type="Gene3D" id="3.40.250.10">
    <property type="entry name" value="Rhodanese-like domain"/>
    <property type="match status" value="1"/>
</dbReference>
<comment type="caution">
    <text evidence="18">The sequence shown here is derived from an EMBL/GenBank/DDBJ whole genome shotgun (WGS) entry which is preliminary data.</text>
</comment>
<keyword evidence="9 14" id="KW-0862">Zinc</keyword>
<evidence type="ECO:0000256" key="4">
    <source>
        <dbReference type="ARBA" id="ARBA00022694"/>
    </source>
</evidence>
<sequence>MLWYLSFACLAFLGLPSFLLAHEEALYRSEEYNAGQHGEYVEQRFVSTNVTAPRINFMRPYGTCDDGSYLFIAPRGEKTQSSVCILDASGSLVWTSNDYHGQAYNLQVQEYHGESYLTFWAGDNSVGGHGVGQYFMLDQHYNLFRTVTAANGFPTDLHSFGITPAGTALLTIYEVIQADLSAVPIKQDILQRPPKRPISRPVNKPLPLGPEKGFVWDSLFQEIDIETGELLFQWRASDHFDYQQSYEPIASATEEKSWDWFHLNSVVKDNAGNYLICIRHLRTIANIDGRTGVVLWQLGGKFNSFKDLSNSAATQFIGQHDAQWGPGSNYSEITLFDNRADWTYHDEQVSWGTRVHVDLVNMTATLVAEYIHPEHVYSVSQGSYQTLPNGNVLLGYGNNGVVSEFAPNGTLLCDAYFEPSKDWTSGNVQSYRNLKFNWTGLPNTKPSLAFAAGSLYMSWHGSTEVRGWLLQHASAPEGSFSQLMRTPKDGFETRVDLGVKMKVRQYVQATALDKDHQILAVSDPIDVGRDLEAIEDEPWAVEAGESDDFEDETEAEQAEALEDVQLLMMFSGLALISSLLLCWLCLGSRILRPWKVVKATVQGYKRSDEFFPLQQAEQAAETVSYLNGAYQGGLAADWRDEICDALQYDTPGSLRQDAWHDGEFDGAVPAQRTMEDVSQHRWPLQSEEYKRYGRQMIMPEIGLHGQLRLRNAKVLIVGVGGLGCPAAAYLAGAGVGTLGVMDGDTVEVSNLHRQIAHSTARVGSMKVDSAVEYLRSLNYCVNYEPHPYHLSPEKAISFFEQYDLVLDCTDHPTSRYLISDACVLTGKPLVSASALKTEGQLIVLNNPARPPGDVSGGPCYRCIFPKPPPAETVLSCGEGGILGPVVGVMGVLQALEAIKLLTAKPPPTDLDCAMDLTADEVPAPVEQARPTMLMFSAYSSPQFRSVRLRSRRVACAVCSAQATINRQSLTSGSIDYVAFCGVTTPTNSLKSTAQVTATEFSQLPPDGSNVLIDVRDETQYAICALPGSVNVPWAGNADAWLEEAIRVGAVAELGDGRDRYFVCRLGNDSQLAAKAVMDNVLEGRAKDIKGGLRAWREEVDPSWPDY</sequence>
<evidence type="ECO:0000256" key="14">
    <source>
        <dbReference type="HAMAP-Rule" id="MF_03049"/>
    </source>
</evidence>
<dbReference type="FunFam" id="3.40.50.720:FF:000033">
    <property type="entry name" value="Adenylyltransferase and sulfurtransferase MOCS3"/>
    <property type="match status" value="1"/>
</dbReference>
<dbReference type="InterPro" id="IPR000594">
    <property type="entry name" value="ThiF_NAD_FAD-bd"/>
</dbReference>
<dbReference type="SUPFAM" id="SSF69572">
    <property type="entry name" value="Activating enzymes of the ubiquitin-like proteins"/>
    <property type="match status" value="1"/>
</dbReference>
<feature type="binding site" evidence="14">
    <location>
        <position position="721"/>
    </location>
    <ligand>
        <name>ATP</name>
        <dbReference type="ChEBI" id="CHEBI:30616"/>
    </ligand>
</feature>
<feature type="binding site" evidence="14">
    <location>
        <position position="766"/>
    </location>
    <ligand>
        <name>ATP</name>
        <dbReference type="ChEBI" id="CHEBI:30616"/>
    </ligand>
</feature>
<feature type="signal peptide" evidence="16">
    <location>
        <begin position="1"/>
        <end position="21"/>
    </location>
</feature>
<evidence type="ECO:0000256" key="11">
    <source>
        <dbReference type="ARBA" id="ARBA00023150"/>
    </source>
</evidence>
<comment type="similarity">
    <text evidence="14">In the N-terminal section; belongs to the HesA/MoeB/ThiF family. UBA4 subfamily.</text>
</comment>
<feature type="binding site" evidence="14">
    <location>
        <position position="958"/>
    </location>
    <ligand>
        <name>Zn(2+)</name>
        <dbReference type="ChEBI" id="CHEBI:29105"/>
    </ligand>
</feature>
<keyword evidence="15" id="KW-0472">Membrane</keyword>
<name>A0A4U0VDI4_9PEZI</name>
<dbReference type="InterPro" id="IPR001763">
    <property type="entry name" value="Rhodanese-like_dom"/>
</dbReference>
<comment type="catalytic activity">
    <reaction evidence="14">
        <text>[molybdopterin-synthase sulfur-carrier protein]-C-terminal Gly-Gly + ATP + H(+) = [molybdopterin-synthase sulfur-carrier protein]-C-terminal Gly-Gly-AMP + diphosphate</text>
        <dbReference type="Rhea" id="RHEA:43616"/>
        <dbReference type="Rhea" id="RHEA-COMP:12159"/>
        <dbReference type="Rhea" id="RHEA-COMP:12202"/>
        <dbReference type="ChEBI" id="CHEBI:15378"/>
        <dbReference type="ChEBI" id="CHEBI:30616"/>
        <dbReference type="ChEBI" id="CHEBI:33019"/>
        <dbReference type="ChEBI" id="CHEBI:90618"/>
        <dbReference type="ChEBI" id="CHEBI:90778"/>
        <dbReference type="EC" id="2.7.7.80"/>
    </reaction>
</comment>
<keyword evidence="7 14" id="KW-0547">Nucleotide-binding</keyword>
<keyword evidence="8" id="KW-0833">Ubl conjugation pathway</keyword>
<evidence type="ECO:0000256" key="5">
    <source>
        <dbReference type="ARBA" id="ARBA00022695"/>
    </source>
</evidence>